<keyword evidence="3" id="KW-0858">Xylan degradation</keyword>
<evidence type="ECO:0008006" key="10">
    <source>
        <dbReference type="Google" id="ProtNLM"/>
    </source>
</evidence>
<dbReference type="AlphaFoldDB" id="A0A838Y6B3"/>
<dbReference type="SUPFAM" id="SSF53474">
    <property type="entry name" value="alpha/beta-Hydrolases"/>
    <property type="match status" value="1"/>
</dbReference>
<evidence type="ECO:0000313" key="8">
    <source>
        <dbReference type="EMBL" id="MBA4692843.1"/>
    </source>
</evidence>
<keyword evidence="7" id="KW-0624">Polysaccharide degradation</keyword>
<dbReference type="Proteomes" id="UP000551848">
    <property type="component" value="Unassembled WGS sequence"/>
</dbReference>
<sequence length="338" mass="37897">MNVLAMLFLSLSVLSESMTEHAINHESINRTYLKYIPADLDLKNEVDLFIGIHGYTGTATGFEMQTTGGFNDAADKYKFLAIYPQGLYFNSIEDDPSSFVSSWNDLAGSKTQTPNGEICAIDADIYPQYPNCSGGGRCAWASCSDDLGFIKKIIDRTKEDYKIRDIYLLGMSNGGMMAQALACKYPSIFRGVVNVVGMQQKDLSCIPKEPVNFIIYGSVKDTVVPPINIRASDGYYYEPMEDTFDAWSKQFQCKTFKKSDFNLYDDFEKNIASGCKNDVQVISLLNKDAGHFWPGIDRNVGFCYSPPQSNLDYSECNFSIANEWGNDFLINLLFDLKN</sequence>
<evidence type="ECO:0000256" key="7">
    <source>
        <dbReference type="ARBA" id="ARBA00023326"/>
    </source>
</evidence>
<evidence type="ECO:0000256" key="6">
    <source>
        <dbReference type="ARBA" id="ARBA00023277"/>
    </source>
</evidence>
<evidence type="ECO:0000256" key="3">
    <source>
        <dbReference type="ARBA" id="ARBA00022651"/>
    </source>
</evidence>
<dbReference type="GO" id="GO:0005576">
    <property type="term" value="C:extracellular region"/>
    <property type="evidence" value="ECO:0007669"/>
    <property type="project" value="UniProtKB-SubCell"/>
</dbReference>
<dbReference type="PANTHER" id="PTHR38050">
    <property type="match status" value="1"/>
</dbReference>
<evidence type="ECO:0000256" key="1">
    <source>
        <dbReference type="ARBA" id="ARBA00004613"/>
    </source>
</evidence>
<accession>A0A838Y6B3</accession>
<dbReference type="GO" id="GO:0045493">
    <property type="term" value="P:xylan catabolic process"/>
    <property type="evidence" value="ECO:0007669"/>
    <property type="project" value="UniProtKB-KW"/>
</dbReference>
<dbReference type="InterPro" id="IPR029058">
    <property type="entry name" value="AB_hydrolase_fold"/>
</dbReference>
<keyword evidence="5" id="KW-0378">Hydrolase</keyword>
<keyword evidence="2" id="KW-0964">Secreted</keyword>
<evidence type="ECO:0000313" key="9">
    <source>
        <dbReference type="Proteomes" id="UP000551848"/>
    </source>
</evidence>
<keyword evidence="4" id="KW-0732">Signal</keyword>
<evidence type="ECO:0000256" key="2">
    <source>
        <dbReference type="ARBA" id="ARBA00022525"/>
    </source>
</evidence>
<evidence type="ECO:0000256" key="4">
    <source>
        <dbReference type="ARBA" id="ARBA00022729"/>
    </source>
</evidence>
<dbReference type="InterPro" id="IPR043595">
    <property type="entry name" value="FaeB/C/D"/>
</dbReference>
<dbReference type="GO" id="GO:0030600">
    <property type="term" value="F:feruloyl esterase activity"/>
    <property type="evidence" value="ECO:0007669"/>
    <property type="project" value="InterPro"/>
</dbReference>
<name>A0A838Y6B3_9GAMM</name>
<comment type="caution">
    <text evidence="8">The sequence shown here is derived from an EMBL/GenBank/DDBJ whole genome shotgun (WGS) entry which is preliminary data.</text>
</comment>
<keyword evidence="6" id="KW-0119">Carbohydrate metabolism</keyword>
<gene>
    <name evidence="8" type="ORF">H2072_03760</name>
</gene>
<evidence type="ECO:0000256" key="5">
    <source>
        <dbReference type="ARBA" id="ARBA00022801"/>
    </source>
</evidence>
<dbReference type="Gene3D" id="3.40.50.1820">
    <property type="entry name" value="alpha/beta hydrolase"/>
    <property type="match status" value="1"/>
</dbReference>
<protein>
    <recommendedName>
        <fullName evidence="10">Alpha/beta fold hydrolase</fullName>
    </recommendedName>
</protein>
<proteinExistence type="predicted"/>
<comment type="subcellular location">
    <subcellularLocation>
        <location evidence="1">Secreted</location>
    </subcellularLocation>
</comment>
<dbReference type="PANTHER" id="PTHR38050:SF2">
    <property type="entry name" value="FERULOYL ESTERASE C-RELATED"/>
    <property type="match status" value="1"/>
</dbReference>
<organism evidence="8 9">
    <name type="scientific">SAR86 cluster bacterium</name>
    <dbReference type="NCBI Taxonomy" id="2030880"/>
    <lineage>
        <taxon>Bacteria</taxon>
        <taxon>Pseudomonadati</taxon>
        <taxon>Pseudomonadota</taxon>
        <taxon>Gammaproteobacteria</taxon>
        <taxon>SAR86 cluster</taxon>
    </lineage>
</organism>
<dbReference type="EMBL" id="JACETL010000047">
    <property type="protein sequence ID" value="MBA4692843.1"/>
    <property type="molecule type" value="Genomic_DNA"/>
</dbReference>
<reference evidence="8 9" key="1">
    <citation type="submission" date="2020-06" db="EMBL/GenBank/DDBJ databases">
        <title>Dysbiosis in marine aquaculture revealed through microbiome analysis: reverse ecology for environmental sustainability.</title>
        <authorList>
            <person name="Haro-Moreno J.M."/>
            <person name="Coutinho F.H."/>
            <person name="Zaragoza-Solas A."/>
            <person name="Picazo A."/>
            <person name="Almagro-Moreno S."/>
            <person name="Lopez-Perez M."/>
        </authorList>
    </citation>
    <scope>NUCLEOTIDE SEQUENCE [LARGE SCALE GENOMIC DNA]</scope>
    <source>
        <strain evidence="8">MCMED-G41</strain>
    </source>
</reference>